<feature type="compositionally biased region" description="Low complexity" evidence="1">
    <location>
        <begin position="12"/>
        <end position="23"/>
    </location>
</feature>
<keyword evidence="3" id="KW-1185">Reference proteome</keyword>
<evidence type="ECO:0000313" key="2">
    <source>
        <dbReference type="EMBL" id="MQL93345.1"/>
    </source>
</evidence>
<evidence type="ECO:0000313" key="3">
    <source>
        <dbReference type="Proteomes" id="UP000652761"/>
    </source>
</evidence>
<sequence>MLKGVWSRRAPKSPVSPSSSFSKEAQRKGAKEIHKYFMAKKSLNESRKSTIHKEYPVFVMVVSTQSQVVSTLVSTLVQGIVDTSLSSQKNSFAEMGQCVDTLPGGVDTLRLKLKNVNFSRHVAAWELGDLT</sequence>
<organism evidence="2 3">
    <name type="scientific">Colocasia esculenta</name>
    <name type="common">Wild taro</name>
    <name type="synonym">Arum esculentum</name>
    <dbReference type="NCBI Taxonomy" id="4460"/>
    <lineage>
        <taxon>Eukaryota</taxon>
        <taxon>Viridiplantae</taxon>
        <taxon>Streptophyta</taxon>
        <taxon>Embryophyta</taxon>
        <taxon>Tracheophyta</taxon>
        <taxon>Spermatophyta</taxon>
        <taxon>Magnoliopsida</taxon>
        <taxon>Liliopsida</taxon>
        <taxon>Araceae</taxon>
        <taxon>Aroideae</taxon>
        <taxon>Colocasieae</taxon>
        <taxon>Colocasia</taxon>
    </lineage>
</organism>
<proteinExistence type="predicted"/>
<feature type="region of interest" description="Disordered" evidence="1">
    <location>
        <begin position="1"/>
        <end position="27"/>
    </location>
</feature>
<evidence type="ECO:0000256" key="1">
    <source>
        <dbReference type="SAM" id="MobiDB-lite"/>
    </source>
</evidence>
<gene>
    <name evidence="2" type="ORF">Taro_025986</name>
</gene>
<protein>
    <submittedName>
        <fullName evidence="2">Uncharacterized protein</fullName>
    </submittedName>
</protein>
<comment type="caution">
    <text evidence="2">The sequence shown here is derived from an EMBL/GenBank/DDBJ whole genome shotgun (WGS) entry which is preliminary data.</text>
</comment>
<accession>A0A843VBP4</accession>
<dbReference type="EMBL" id="NMUH01001550">
    <property type="protein sequence ID" value="MQL93345.1"/>
    <property type="molecule type" value="Genomic_DNA"/>
</dbReference>
<dbReference type="Proteomes" id="UP000652761">
    <property type="component" value="Unassembled WGS sequence"/>
</dbReference>
<name>A0A843VBP4_COLES</name>
<dbReference type="AlphaFoldDB" id="A0A843VBP4"/>
<reference evidence="2" key="1">
    <citation type="submission" date="2017-07" db="EMBL/GenBank/DDBJ databases">
        <title>Taro Niue Genome Assembly and Annotation.</title>
        <authorList>
            <person name="Atibalentja N."/>
            <person name="Keating K."/>
            <person name="Fields C.J."/>
        </authorList>
    </citation>
    <scope>NUCLEOTIDE SEQUENCE</scope>
    <source>
        <strain evidence="2">Niue_2</strain>
        <tissue evidence="2">Leaf</tissue>
    </source>
</reference>